<accession>A0A917LQW4</accession>
<evidence type="ECO:0000313" key="1">
    <source>
        <dbReference type="EMBL" id="GGG52626.1"/>
    </source>
</evidence>
<dbReference type="AlphaFoldDB" id="A0A917LQW4"/>
<keyword evidence="2" id="KW-1185">Reference proteome</keyword>
<reference evidence="1" key="1">
    <citation type="journal article" date="2014" name="Int. J. Syst. Evol. Microbiol.">
        <title>Complete genome sequence of Corynebacterium casei LMG S-19264T (=DSM 44701T), isolated from a smear-ripened cheese.</title>
        <authorList>
            <consortium name="US DOE Joint Genome Institute (JGI-PGF)"/>
            <person name="Walter F."/>
            <person name="Albersmeier A."/>
            <person name="Kalinowski J."/>
            <person name="Ruckert C."/>
        </authorList>
    </citation>
    <scope>NUCLEOTIDE SEQUENCE</scope>
    <source>
        <strain evidence="1">CGMCC 1.12751</strain>
    </source>
</reference>
<gene>
    <name evidence="1" type="ORF">GCM10010976_24650</name>
</gene>
<reference evidence="1" key="2">
    <citation type="submission" date="2020-09" db="EMBL/GenBank/DDBJ databases">
        <authorList>
            <person name="Sun Q."/>
            <person name="Zhou Y."/>
        </authorList>
    </citation>
    <scope>NUCLEOTIDE SEQUENCE</scope>
    <source>
        <strain evidence="1">CGMCC 1.12751</strain>
    </source>
</reference>
<organism evidence="1 2">
    <name type="scientific">Bizionia arctica</name>
    <dbReference type="NCBI Taxonomy" id="1495645"/>
    <lineage>
        <taxon>Bacteria</taxon>
        <taxon>Pseudomonadati</taxon>
        <taxon>Bacteroidota</taxon>
        <taxon>Flavobacteriia</taxon>
        <taxon>Flavobacteriales</taxon>
        <taxon>Flavobacteriaceae</taxon>
        <taxon>Bizionia</taxon>
    </lineage>
</organism>
<dbReference type="EMBL" id="BMFQ01000003">
    <property type="protein sequence ID" value="GGG52626.1"/>
    <property type="molecule type" value="Genomic_DNA"/>
</dbReference>
<proteinExistence type="predicted"/>
<dbReference type="RefSeq" id="WP_188465321.1">
    <property type="nucleotide sequence ID" value="NZ_BMFQ01000003.1"/>
</dbReference>
<dbReference type="Proteomes" id="UP000625976">
    <property type="component" value="Unassembled WGS sequence"/>
</dbReference>
<name>A0A917LQW4_9FLAO</name>
<evidence type="ECO:0000313" key="2">
    <source>
        <dbReference type="Proteomes" id="UP000625976"/>
    </source>
</evidence>
<sequence>MQLPESDSAAITCHTLKAVLGAIDEHKEYSEAWGDAEGIKERIEELSKSIEVNKGYEWVYLYKLAGIIEDGNEAFISSARKKTTDPQQLAFLKTFEDAKRSQKPEIILNTKDFSFMSSLLDEAITQELGIDLRYGASNFSTPEERMEAEKSFDAFEYYVSNRPFPICFGTHLINYAIQMAARWENKAFADRVLPFISKIMPSFKTYTSLSRFYITYPNREKHIENLKLATEYGANDDDFGWVSWDDNPWKDDEESIKSQPKSIFDYPLDED</sequence>
<comment type="caution">
    <text evidence="1">The sequence shown here is derived from an EMBL/GenBank/DDBJ whole genome shotgun (WGS) entry which is preliminary data.</text>
</comment>
<protein>
    <submittedName>
        <fullName evidence="1">Uncharacterized protein</fullName>
    </submittedName>
</protein>